<evidence type="ECO:0000313" key="2">
    <source>
        <dbReference type="EMBL" id="SVA58848.1"/>
    </source>
</evidence>
<protein>
    <submittedName>
        <fullName evidence="2">Uncharacterized protein</fullName>
    </submittedName>
</protein>
<accession>A0A381X2Q1</accession>
<dbReference type="AlphaFoldDB" id="A0A381X2Q1"/>
<gene>
    <name evidence="2" type="ORF">METZ01_LOCUS111702</name>
</gene>
<name>A0A381X2Q1_9ZZZZ</name>
<proteinExistence type="predicted"/>
<keyword evidence="1" id="KW-0812">Transmembrane</keyword>
<sequence>MKKLILRYSFEFVVIILGILISLLLEQRRQFGIETELKNRILKQLVNVIEEDINQIDGFIYLQNFSLKSCDKIFENLSNNNSIQEDSIVFHLSSVGRALRSFFPQESIFNQLLSSDLIKMIESEELKTKLFKLYNEDLRRHDVHTKEFDSFFLKFNYSLSENFFLQDNWSSSPIDDNPIRISSYRFNEKYYQSNKLFSDIIESKSSIIQYLQELAALKKSFHELKDLCLRELN</sequence>
<keyword evidence="1" id="KW-0472">Membrane</keyword>
<organism evidence="2">
    <name type="scientific">marine metagenome</name>
    <dbReference type="NCBI Taxonomy" id="408172"/>
    <lineage>
        <taxon>unclassified sequences</taxon>
        <taxon>metagenomes</taxon>
        <taxon>ecological metagenomes</taxon>
    </lineage>
</organism>
<keyword evidence="1" id="KW-1133">Transmembrane helix</keyword>
<reference evidence="2" key="1">
    <citation type="submission" date="2018-05" db="EMBL/GenBank/DDBJ databases">
        <authorList>
            <person name="Lanie J.A."/>
            <person name="Ng W.-L."/>
            <person name="Kazmierczak K.M."/>
            <person name="Andrzejewski T.M."/>
            <person name="Davidsen T.M."/>
            <person name="Wayne K.J."/>
            <person name="Tettelin H."/>
            <person name="Glass J.I."/>
            <person name="Rusch D."/>
            <person name="Podicherti R."/>
            <person name="Tsui H.-C.T."/>
            <person name="Winkler M.E."/>
        </authorList>
    </citation>
    <scope>NUCLEOTIDE SEQUENCE</scope>
</reference>
<evidence type="ECO:0000256" key="1">
    <source>
        <dbReference type="SAM" id="Phobius"/>
    </source>
</evidence>
<feature type="transmembrane region" description="Helical" evidence="1">
    <location>
        <begin position="6"/>
        <end position="25"/>
    </location>
</feature>
<dbReference type="EMBL" id="UINC01013656">
    <property type="protein sequence ID" value="SVA58848.1"/>
    <property type="molecule type" value="Genomic_DNA"/>
</dbReference>